<dbReference type="SUPFAM" id="SSF143865">
    <property type="entry name" value="CorA soluble domain-like"/>
    <property type="match status" value="1"/>
</dbReference>
<sequence length="327" mass="37516">MAADDCRIRLVEFDFEAKQERELQLEEVAAAVGAGRFVWIDVQAGRAQDVRDPLQRIGLISDAVIEDALSGDALTRHARYDDYLHVVVSGCRPSGARVELERVDIVIGERFLATIHRGPVLFLESVRRDYHADFLRFARSPSFLVYELWDHLLENYLEVQQEMEERVEAMQQELGRGKVDDAVFARFSSLGSDLLHFRKVLLPARAVLSELSTRKSIFISEATQGFLGNMVGTVEHLLQDLMVDRDILSESLNLYMLMVSHRTNLTMKRLTTVSVVFLPLTFLVGIYGMNFSNMPELQWRYGYPIFWAVCAVMVVLILVFMRRSRFF</sequence>
<evidence type="ECO:0000256" key="6">
    <source>
        <dbReference type="ARBA" id="ARBA00022989"/>
    </source>
</evidence>
<keyword evidence="4" id="KW-1003">Cell membrane</keyword>
<name>A0ABT0GKX7_9GAMM</name>
<reference evidence="9" key="1">
    <citation type="submission" date="2022-04" db="EMBL/GenBank/DDBJ databases">
        <title>Lysobacter sp. CAU 1642 isolated from sea sand.</title>
        <authorList>
            <person name="Kim W."/>
        </authorList>
    </citation>
    <scope>NUCLEOTIDE SEQUENCE</scope>
    <source>
        <strain evidence="9">CAU 1642</strain>
    </source>
</reference>
<evidence type="ECO:0000313" key="9">
    <source>
        <dbReference type="EMBL" id="MCK7595191.1"/>
    </source>
</evidence>
<comment type="caution">
    <text evidence="9">The sequence shown here is derived from an EMBL/GenBank/DDBJ whole genome shotgun (WGS) entry which is preliminary data.</text>
</comment>
<dbReference type="Gene3D" id="3.30.460.20">
    <property type="entry name" value="CorA soluble domain-like"/>
    <property type="match status" value="1"/>
</dbReference>
<accession>A0ABT0GKX7</accession>
<evidence type="ECO:0000256" key="7">
    <source>
        <dbReference type="ARBA" id="ARBA00023136"/>
    </source>
</evidence>
<keyword evidence="5 8" id="KW-0812">Transmembrane</keyword>
<gene>
    <name evidence="9" type="ORF">M0G41_16145</name>
</gene>
<dbReference type="PANTHER" id="PTHR46494:SF1">
    <property type="entry name" value="CORA FAMILY METAL ION TRANSPORTER (EUROFUNG)"/>
    <property type="match status" value="1"/>
</dbReference>
<evidence type="ECO:0000256" key="1">
    <source>
        <dbReference type="ARBA" id="ARBA00004651"/>
    </source>
</evidence>
<evidence type="ECO:0000256" key="4">
    <source>
        <dbReference type="ARBA" id="ARBA00022475"/>
    </source>
</evidence>
<dbReference type="Proteomes" id="UP001431449">
    <property type="component" value="Unassembled WGS sequence"/>
</dbReference>
<evidence type="ECO:0000256" key="5">
    <source>
        <dbReference type="ARBA" id="ARBA00022692"/>
    </source>
</evidence>
<dbReference type="PANTHER" id="PTHR46494">
    <property type="entry name" value="CORA FAMILY METAL ION TRANSPORTER (EUROFUNG)"/>
    <property type="match status" value="1"/>
</dbReference>
<evidence type="ECO:0000256" key="2">
    <source>
        <dbReference type="ARBA" id="ARBA00009765"/>
    </source>
</evidence>
<dbReference type="Pfam" id="PF01544">
    <property type="entry name" value="CorA"/>
    <property type="match status" value="1"/>
</dbReference>
<dbReference type="RefSeq" id="WP_248210975.1">
    <property type="nucleotide sequence ID" value="NZ_JALNMH010000014.1"/>
</dbReference>
<evidence type="ECO:0000256" key="3">
    <source>
        <dbReference type="ARBA" id="ARBA00022448"/>
    </source>
</evidence>
<keyword evidence="10" id="KW-1185">Reference proteome</keyword>
<organism evidence="9 10">
    <name type="scientific">Pseudomarimonas salicorniae</name>
    <dbReference type="NCBI Taxonomy" id="2933270"/>
    <lineage>
        <taxon>Bacteria</taxon>
        <taxon>Pseudomonadati</taxon>
        <taxon>Pseudomonadota</taxon>
        <taxon>Gammaproteobacteria</taxon>
        <taxon>Lysobacterales</taxon>
        <taxon>Lysobacteraceae</taxon>
        <taxon>Pseudomarimonas</taxon>
    </lineage>
</organism>
<dbReference type="InterPro" id="IPR002523">
    <property type="entry name" value="MgTranspt_CorA/ZnTranspt_ZntB"/>
</dbReference>
<protein>
    <recommendedName>
        <fullName evidence="11">Magnesium transport protein CorA</fullName>
    </recommendedName>
</protein>
<dbReference type="InterPro" id="IPR045861">
    <property type="entry name" value="CorA_cytoplasmic_dom"/>
</dbReference>
<evidence type="ECO:0008006" key="11">
    <source>
        <dbReference type="Google" id="ProtNLM"/>
    </source>
</evidence>
<proteinExistence type="inferred from homology"/>
<evidence type="ECO:0000256" key="8">
    <source>
        <dbReference type="SAM" id="Phobius"/>
    </source>
</evidence>
<keyword evidence="6 8" id="KW-1133">Transmembrane helix</keyword>
<feature type="transmembrane region" description="Helical" evidence="8">
    <location>
        <begin position="270"/>
        <end position="289"/>
    </location>
</feature>
<dbReference type="Gene3D" id="1.20.58.340">
    <property type="entry name" value="Magnesium transport protein CorA, transmembrane region"/>
    <property type="match status" value="2"/>
</dbReference>
<dbReference type="InterPro" id="IPR045863">
    <property type="entry name" value="CorA_TM1_TM2"/>
</dbReference>
<evidence type="ECO:0000313" key="10">
    <source>
        <dbReference type="Proteomes" id="UP001431449"/>
    </source>
</evidence>
<comment type="subcellular location">
    <subcellularLocation>
        <location evidence="1">Cell membrane</location>
        <topology evidence="1">Multi-pass membrane protein</topology>
    </subcellularLocation>
</comment>
<feature type="transmembrane region" description="Helical" evidence="8">
    <location>
        <begin position="301"/>
        <end position="321"/>
    </location>
</feature>
<comment type="similarity">
    <text evidence="2">Belongs to the CorA metal ion transporter (MIT) (TC 1.A.35) family.</text>
</comment>
<keyword evidence="3" id="KW-0813">Transport</keyword>
<keyword evidence="7 8" id="KW-0472">Membrane</keyword>
<dbReference type="SUPFAM" id="SSF144083">
    <property type="entry name" value="Magnesium transport protein CorA, transmembrane region"/>
    <property type="match status" value="1"/>
</dbReference>
<dbReference type="EMBL" id="JALNMH010000014">
    <property type="protein sequence ID" value="MCK7595191.1"/>
    <property type="molecule type" value="Genomic_DNA"/>
</dbReference>